<evidence type="ECO:0000313" key="8">
    <source>
        <dbReference type="Proteomes" id="UP001175271"/>
    </source>
</evidence>
<keyword evidence="5 6" id="KW-0472">Membrane</keyword>
<comment type="similarity">
    <text evidence="2 6">Belongs to the glycosyltransferase 92 family.</text>
</comment>
<evidence type="ECO:0000256" key="2">
    <source>
        <dbReference type="ARBA" id="ARBA00007647"/>
    </source>
</evidence>
<protein>
    <recommendedName>
        <fullName evidence="6">Glycosyltransferase family 92 protein</fullName>
        <ecNumber evidence="6">2.4.1.-</ecNumber>
    </recommendedName>
</protein>
<sequence length="498" mass="57999">MADETLLSEKGEKRTTRRPTVTHFRVTRKVRIFALLISTVVFFYFFLQYYDPSPTRREATRVNRVAAPKKVEQSFVTVNESDSFLLFSSYFHYVSNDTIGFQAIGFSRCRSKNESWILHIGNEGFQMWPEFLQGECPDYMGCIWVDYRLKAFVPATVDLNQPVYVQINDTRVQVDITISNPHERTSGLEACVVPLYYFNHWIRIIEFVEFYRMNGASHMYIYISSVSEVVNDLLKYYEKKGLVTTVLWPELPRVDVMVDDRFRLGQYAAMLDCSLRSKAKFVATVDLDDWFFLNQTETDENLLQMITRLSDEDPTIGSFAFHQLYAHQKPYSGDLNDWKQIDFSGLEEAEMCDTCNPNTKAVHISDKIEFVGPHFVWTHRPLPDNKGTYWAKTLPATTGRAWHARYAMYQGYDTKDLFELRPFLPKSVAEGIKRNFTEIMEEFGTDHKNLSIADTAKTMQACNPFNGACMNPYLRCRDKMEHVDNWIFADNTEQMLII</sequence>
<accession>A0AA39HI33</accession>
<dbReference type="AlphaFoldDB" id="A0AA39HI33"/>
<proteinExistence type="inferred from homology"/>
<dbReference type="InterPro" id="IPR008166">
    <property type="entry name" value="Glyco_transf_92"/>
</dbReference>
<keyword evidence="8" id="KW-1185">Reference proteome</keyword>
<comment type="subcellular location">
    <subcellularLocation>
        <location evidence="1">Membrane</location>
        <topology evidence="1">Single-pass membrane protein</topology>
    </subcellularLocation>
</comment>
<gene>
    <name evidence="7" type="ORF">QR680_018476</name>
</gene>
<evidence type="ECO:0000256" key="5">
    <source>
        <dbReference type="ARBA" id="ARBA00023136"/>
    </source>
</evidence>
<dbReference type="EC" id="2.4.1.-" evidence="6"/>
<keyword evidence="6" id="KW-0812">Transmembrane</keyword>
<keyword evidence="3 6" id="KW-0328">Glycosyltransferase</keyword>
<dbReference type="Pfam" id="PF01697">
    <property type="entry name" value="Glyco_transf_92"/>
    <property type="match status" value="1"/>
</dbReference>
<keyword evidence="6" id="KW-1133">Transmembrane helix</keyword>
<dbReference type="PANTHER" id="PTHR47024:SF1">
    <property type="entry name" value="GLYCOSYLTRANSFERASE FAMILY 92 PROTEIN"/>
    <property type="match status" value="1"/>
</dbReference>
<dbReference type="EMBL" id="JAUCMV010000004">
    <property type="protein sequence ID" value="KAK0406282.1"/>
    <property type="molecule type" value="Genomic_DNA"/>
</dbReference>
<keyword evidence="4 6" id="KW-0808">Transferase</keyword>
<feature type="transmembrane region" description="Helical" evidence="6">
    <location>
        <begin position="32"/>
        <end position="50"/>
    </location>
</feature>
<comment type="caution">
    <text evidence="7">The sequence shown here is derived from an EMBL/GenBank/DDBJ whole genome shotgun (WGS) entry which is preliminary data.</text>
</comment>
<reference evidence="7" key="1">
    <citation type="submission" date="2023-06" db="EMBL/GenBank/DDBJ databases">
        <title>Genomic analysis of the entomopathogenic nematode Steinernema hermaphroditum.</title>
        <authorList>
            <person name="Schwarz E.M."/>
            <person name="Heppert J.K."/>
            <person name="Baniya A."/>
            <person name="Schwartz H.T."/>
            <person name="Tan C.-H."/>
            <person name="Antoshechkin I."/>
            <person name="Sternberg P.W."/>
            <person name="Goodrich-Blair H."/>
            <person name="Dillman A.R."/>
        </authorList>
    </citation>
    <scope>NUCLEOTIDE SEQUENCE</scope>
    <source>
        <strain evidence="7">PS9179</strain>
        <tissue evidence="7">Whole animal</tissue>
    </source>
</reference>
<dbReference type="PANTHER" id="PTHR47024">
    <property type="entry name" value="BIOFILM ABSENT ON HEAD (AFTER YERSINIA EXPOSURE)-RELATED"/>
    <property type="match status" value="1"/>
</dbReference>
<name>A0AA39HI33_9BILA</name>
<dbReference type="GO" id="GO:0016757">
    <property type="term" value="F:glycosyltransferase activity"/>
    <property type="evidence" value="ECO:0007669"/>
    <property type="project" value="UniProtKB-UniRule"/>
</dbReference>
<evidence type="ECO:0000313" key="7">
    <source>
        <dbReference type="EMBL" id="KAK0406282.1"/>
    </source>
</evidence>
<evidence type="ECO:0000256" key="1">
    <source>
        <dbReference type="ARBA" id="ARBA00004167"/>
    </source>
</evidence>
<evidence type="ECO:0000256" key="6">
    <source>
        <dbReference type="RuleBase" id="RU366017"/>
    </source>
</evidence>
<dbReference type="Proteomes" id="UP001175271">
    <property type="component" value="Unassembled WGS sequence"/>
</dbReference>
<organism evidence="7 8">
    <name type="scientific">Steinernema hermaphroditum</name>
    <dbReference type="NCBI Taxonomy" id="289476"/>
    <lineage>
        <taxon>Eukaryota</taxon>
        <taxon>Metazoa</taxon>
        <taxon>Ecdysozoa</taxon>
        <taxon>Nematoda</taxon>
        <taxon>Chromadorea</taxon>
        <taxon>Rhabditida</taxon>
        <taxon>Tylenchina</taxon>
        <taxon>Panagrolaimomorpha</taxon>
        <taxon>Strongyloidoidea</taxon>
        <taxon>Steinernematidae</taxon>
        <taxon>Steinernema</taxon>
    </lineage>
</organism>
<dbReference type="GO" id="GO:0016020">
    <property type="term" value="C:membrane"/>
    <property type="evidence" value="ECO:0007669"/>
    <property type="project" value="UniProtKB-SubCell"/>
</dbReference>
<evidence type="ECO:0000256" key="3">
    <source>
        <dbReference type="ARBA" id="ARBA00022676"/>
    </source>
</evidence>
<evidence type="ECO:0000256" key="4">
    <source>
        <dbReference type="ARBA" id="ARBA00022679"/>
    </source>
</evidence>